<feature type="domain" description="4Fe-4S ferredoxin-type" evidence="9">
    <location>
        <begin position="302"/>
        <end position="332"/>
    </location>
</feature>
<organism evidence="10 11">
    <name type="scientific">Mangrovibacterium marinum</name>
    <dbReference type="NCBI Taxonomy" id="1639118"/>
    <lineage>
        <taxon>Bacteria</taxon>
        <taxon>Pseudomonadati</taxon>
        <taxon>Bacteroidota</taxon>
        <taxon>Bacteroidia</taxon>
        <taxon>Marinilabiliales</taxon>
        <taxon>Prolixibacteraceae</taxon>
        <taxon>Mangrovibacterium</taxon>
    </lineage>
</organism>
<dbReference type="Gene3D" id="3.40.50.10420">
    <property type="entry name" value="NagB/RpiA/CoA transferase-like"/>
    <property type="match status" value="1"/>
</dbReference>
<keyword evidence="11" id="KW-1185">Reference proteome</keyword>
<dbReference type="EMBL" id="QAAD01000006">
    <property type="protein sequence ID" value="PTN08916.1"/>
    <property type="molecule type" value="Genomic_DNA"/>
</dbReference>
<keyword evidence="3" id="KW-0479">Metal-binding</keyword>
<dbReference type="OrthoDB" id="9782337at2"/>
<dbReference type="InterPro" id="IPR009051">
    <property type="entry name" value="Helical_ferredxn"/>
</dbReference>
<feature type="domain" description="4Fe-4S ferredoxin-type" evidence="9">
    <location>
        <begin position="350"/>
        <end position="380"/>
    </location>
</feature>
<dbReference type="Pfam" id="PF02589">
    <property type="entry name" value="LUD_dom"/>
    <property type="match status" value="1"/>
</dbReference>
<gene>
    <name evidence="10" type="ORF">C8N47_10613</name>
</gene>
<keyword evidence="6" id="KW-0408">Iron</keyword>
<protein>
    <submittedName>
        <fullName evidence="10">L-lactate dehydrogenase complex protein LldF</fullName>
    </submittedName>
</protein>
<dbReference type="GO" id="GO:0046872">
    <property type="term" value="F:metal ion binding"/>
    <property type="evidence" value="ECO:0007669"/>
    <property type="project" value="UniProtKB-KW"/>
</dbReference>
<dbReference type="PANTHER" id="PTHR47153:SF2">
    <property type="entry name" value="LACTATE UTILIZATION PROTEIN B"/>
    <property type="match status" value="1"/>
</dbReference>
<keyword evidence="4" id="KW-0677">Repeat</keyword>
<keyword evidence="1" id="KW-0813">Transport</keyword>
<dbReference type="GO" id="GO:0051539">
    <property type="term" value="F:4 iron, 4 sulfur cluster binding"/>
    <property type="evidence" value="ECO:0007669"/>
    <property type="project" value="UniProtKB-KW"/>
</dbReference>
<keyword evidence="7" id="KW-0411">Iron-sulfur</keyword>
<keyword evidence="2" id="KW-0004">4Fe-4S</keyword>
<evidence type="ECO:0000313" key="10">
    <source>
        <dbReference type="EMBL" id="PTN08916.1"/>
    </source>
</evidence>
<dbReference type="Gene3D" id="1.10.1060.10">
    <property type="entry name" value="Alpha-helical ferredoxin"/>
    <property type="match status" value="1"/>
</dbReference>
<dbReference type="SUPFAM" id="SSF46548">
    <property type="entry name" value="alpha-helical ferredoxin"/>
    <property type="match status" value="1"/>
</dbReference>
<evidence type="ECO:0000256" key="4">
    <source>
        <dbReference type="ARBA" id="ARBA00022737"/>
    </source>
</evidence>
<dbReference type="RefSeq" id="WP_107821840.1">
    <property type="nucleotide sequence ID" value="NZ_OY782574.1"/>
</dbReference>
<evidence type="ECO:0000259" key="9">
    <source>
        <dbReference type="PROSITE" id="PS51379"/>
    </source>
</evidence>
<accession>A0A2T5C2G1</accession>
<dbReference type="SUPFAM" id="SSF100950">
    <property type="entry name" value="NagB/RpiA/CoA transferase-like"/>
    <property type="match status" value="1"/>
</dbReference>
<evidence type="ECO:0000256" key="5">
    <source>
        <dbReference type="ARBA" id="ARBA00022982"/>
    </source>
</evidence>
<dbReference type="InterPro" id="IPR037171">
    <property type="entry name" value="NagB/RpiA_transferase-like"/>
</dbReference>
<proteinExistence type="predicted"/>
<evidence type="ECO:0000256" key="6">
    <source>
        <dbReference type="ARBA" id="ARBA00023004"/>
    </source>
</evidence>
<dbReference type="InterPro" id="IPR017896">
    <property type="entry name" value="4Fe4S_Fe-S-bd"/>
</dbReference>
<evidence type="ECO:0000256" key="7">
    <source>
        <dbReference type="ARBA" id="ARBA00023014"/>
    </source>
</evidence>
<keyword evidence="5" id="KW-0249">Electron transport</keyword>
<evidence type="ECO:0000256" key="1">
    <source>
        <dbReference type="ARBA" id="ARBA00022448"/>
    </source>
</evidence>
<dbReference type="PROSITE" id="PS00198">
    <property type="entry name" value="4FE4S_FER_1"/>
    <property type="match status" value="2"/>
</dbReference>
<feature type="region of interest" description="Disordered" evidence="8">
    <location>
        <begin position="437"/>
        <end position="462"/>
    </location>
</feature>
<comment type="caution">
    <text evidence="10">The sequence shown here is derived from an EMBL/GenBank/DDBJ whole genome shotgun (WGS) entry which is preliminary data.</text>
</comment>
<name>A0A2T5C2G1_9BACT</name>
<dbReference type="Pfam" id="PF13183">
    <property type="entry name" value="Fer4_8"/>
    <property type="match status" value="1"/>
</dbReference>
<evidence type="ECO:0000256" key="8">
    <source>
        <dbReference type="SAM" id="MobiDB-lite"/>
    </source>
</evidence>
<evidence type="ECO:0000256" key="3">
    <source>
        <dbReference type="ARBA" id="ARBA00022723"/>
    </source>
</evidence>
<dbReference type="GO" id="GO:0006089">
    <property type="term" value="P:lactate metabolic process"/>
    <property type="evidence" value="ECO:0007669"/>
    <property type="project" value="InterPro"/>
</dbReference>
<evidence type="ECO:0000256" key="2">
    <source>
        <dbReference type="ARBA" id="ARBA00022485"/>
    </source>
</evidence>
<sequence>MAEVKKKFLHDADQIAFDKKHRATIKFNISRYDAAVERGRQRYSDLDTAKERGSFIKRTVVENLDKYLIEFEKNITARGADVIWAEDSAEAIQAIVQILKDNKAELLVKSKSMTTEEVDFNEHVEAAGVHSLETDLGEYIVQLAGEKPYHIVTPCMHKSKQDIAELFHEKFDTPEKSSPEFLTAFVREKLRQSFVNADVGVTGANFLVADVGGIALTENEGNAMMTFSFPKVHIVIAGIEKLVPKMNDLALMWPLLAAHGTGQQITVYNSIVSGPRQAGETDGPEKMYVILLDNKRTELYKQKEQYLALKCIRCGACLNACPIYKNIGGYTYAATYSGPIGSVITPFYKGFADYNHLSSACSVCGKCTEVCPVKIPLHNLLLFNRRDAVEQGNGSFVWNQGMKAYEFAFRKRSRLDAVGGKVKNALAGLGKNALGEQKKTPQFADRSFSQQWKDLHKNKKNS</sequence>
<dbReference type="PROSITE" id="PS51379">
    <property type="entry name" value="4FE4S_FER_2"/>
    <property type="match status" value="2"/>
</dbReference>
<reference evidence="10 11" key="1">
    <citation type="submission" date="2018-04" db="EMBL/GenBank/DDBJ databases">
        <title>Genomic Encyclopedia of Archaeal and Bacterial Type Strains, Phase II (KMG-II): from individual species to whole genera.</title>
        <authorList>
            <person name="Goeker M."/>
        </authorList>
    </citation>
    <scope>NUCLEOTIDE SEQUENCE [LARGE SCALE GENOMIC DNA]</scope>
    <source>
        <strain evidence="10 11">DSM 28823</strain>
    </source>
</reference>
<dbReference type="InterPro" id="IPR024185">
    <property type="entry name" value="FTHF_cligase-like_sf"/>
</dbReference>
<dbReference type="InterPro" id="IPR004452">
    <property type="entry name" value="LutB/LldF"/>
</dbReference>
<dbReference type="PANTHER" id="PTHR47153">
    <property type="entry name" value="LACTATE UTILIZATION PROTEIN B"/>
    <property type="match status" value="1"/>
</dbReference>
<evidence type="ECO:0000313" key="11">
    <source>
        <dbReference type="Proteomes" id="UP000243525"/>
    </source>
</evidence>
<dbReference type="AlphaFoldDB" id="A0A2T5C2G1"/>
<dbReference type="InterPro" id="IPR017900">
    <property type="entry name" value="4Fe4S_Fe_S_CS"/>
</dbReference>
<dbReference type="InterPro" id="IPR003741">
    <property type="entry name" value="LUD_dom"/>
</dbReference>
<dbReference type="Proteomes" id="UP000243525">
    <property type="component" value="Unassembled WGS sequence"/>
</dbReference>